<evidence type="ECO:0000313" key="4">
    <source>
        <dbReference type="EMBL" id="KAB7505223.1"/>
    </source>
</evidence>
<name>A0A5N5TF09_9CRUS</name>
<evidence type="ECO:0000256" key="1">
    <source>
        <dbReference type="ARBA" id="ARBA00022737"/>
    </source>
</evidence>
<evidence type="ECO:0000256" key="2">
    <source>
        <dbReference type="ARBA" id="ARBA00022803"/>
    </source>
</evidence>
<dbReference type="PANTHER" id="PTHR20931:SF0">
    <property type="entry name" value="TETRATRICOPEPTIDE REPEAT PROTEIN 30"/>
    <property type="match status" value="1"/>
</dbReference>
<evidence type="ECO:0000313" key="5">
    <source>
        <dbReference type="Proteomes" id="UP000326759"/>
    </source>
</evidence>
<dbReference type="GO" id="GO:0005879">
    <property type="term" value="C:axonemal microtubule"/>
    <property type="evidence" value="ECO:0007669"/>
    <property type="project" value="UniProtKB-UniRule"/>
</dbReference>
<dbReference type="GO" id="GO:0030992">
    <property type="term" value="C:intraciliary transport particle B"/>
    <property type="evidence" value="ECO:0007669"/>
    <property type="project" value="TreeGrafter"/>
</dbReference>
<comment type="function">
    <text evidence="3">Required for polyglutamylation of axonemal tubulin. Plays a role in anterograde intraflagellar transport (IFT), the process by which cilia precursors are transported from the base of the cilium to the site of their incorporation at the tip.</text>
</comment>
<keyword evidence="2 3" id="KW-0802">TPR repeat</keyword>
<keyword evidence="3" id="KW-0966">Cell projection</keyword>
<keyword evidence="5" id="KW-1185">Reference proteome</keyword>
<accession>A0A5N5TF09</accession>
<dbReference type="AlphaFoldDB" id="A0A5N5TF09"/>
<dbReference type="OrthoDB" id="10249577at2759"/>
<comment type="caution">
    <text evidence="4">The sequence shown here is derived from an EMBL/GenBank/DDBJ whole genome shotgun (WGS) entry which is preliminary data.</text>
</comment>
<comment type="subcellular location">
    <subcellularLocation>
        <location evidence="3">Cell projection</location>
        <location evidence="3">Cilium</location>
    </subcellularLocation>
</comment>
<reference evidence="4 5" key="1">
    <citation type="journal article" date="2019" name="PLoS Biol.">
        <title>Sex chromosomes control vertical transmission of feminizing Wolbachia symbionts in an isopod.</title>
        <authorList>
            <person name="Becking T."/>
            <person name="Chebbi M.A."/>
            <person name="Giraud I."/>
            <person name="Moumen B."/>
            <person name="Laverre T."/>
            <person name="Caubet Y."/>
            <person name="Peccoud J."/>
            <person name="Gilbert C."/>
            <person name="Cordaux R."/>
        </authorList>
    </citation>
    <scope>NUCLEOTIDE SEQUENCE [LARGE SCALE GENOMIC DNA]</scope>
    <source>
        <strain evidence="4">ANa2</strain>
        <tissue evidence="4">Whole body excluding digestive tract and cuticle</tissue>
    </source>
</reference>
<dbReference type="Proteomes" id="UP000326759">
    <property type="component" value="Unassembled WGS sequence"/>
</dbReference>
<gene>
    <name evidence="4" type="ORF">Anas_06209</name>
</gene>
<organism evidence="4 5">
    <name type="scientific">Armadillidium nasatum</name>
    <dbReference type="NCBI Taxonomy" id="96803"/>
    <lineage>
        <taxon>Eukaryota</taxon>
        <taxon>Metazoa</taxon>
        <taxon>Ecdysozoa</taxon>
        <taxon>Arthropoda</taxon>
        <taxon>Crustacea</taxon>
        <taxon>Multicrustacea</taxon>
        <taxon>Malacostraca</taxon>
        <taxon>Eumalacostraca</taxon>
        <taxon>Peracarida</taxon>
        <taxon>Isopoda</taxon>
        <taxon>Oniscidea</taxon>
        <taxon>Crinocheta</taxon>
        <taxon>Armadillidiidae</taxon>
        <taxon>Armadillidium</taxon>
    </lineage>
</organism>
<proteinExistence type="inferred from homology"/>
<dbReference type="InterPro" id="IPR039941">
    <property type="entry name" value="TT30"/>
</dbReference>
<keyword evidence="3" id="KW-0969">Cilium</keyword>
<dbReference type="GO" id="GO:0120170">
    <property type="term" value="F:intraciliary transport particle B binding"/>
    <property type="evidence" value="ECO:0007669"/>
    <property type="project" value="TreeGrafter"/>
</dbReference>
<dbReference type="PANTHER" id="PTHR20931">
    <property type="entry name" value="TETRATRICOPEPTIDE REPEAT PROTEIN 30"/>
    <property type="match status" value="1"/>
</dbReference>
<dbReference type="GO" id="GO:0042073">
    <property type="term" value="P:intraciliary transport"/>
    <property type="evidence" value="ECO:0007669"/>
    <property type="project" value="UniProtKB-UniRule"/>
</dbReference>
<sequence length="72" mass="8239">MISVQDSGIQECIQFLEHCEVHGRNVKTLIELPLEETSVHPGKNTVTYEARLLKTLLLQIQIMNCTFKNVNK</sequence>
<protein>
    <recommendedName>
        <fullName evidence="3">Tetratricopeptide repeat protein 30</fullName>
    </recommendedName>
</protein>
<keyword evidence="1" id="KW-0677">Repeat</keyword>
<comment type="similarity">
    <text evidence="3">Belongs to the TTC30/dfy-1/fleer family.</text>
</comment>
<keyword evidence="3" id="KW-0970">Cilium biogenesis/degradation</keyword>
<evidence type="ECO:0000256" key="3">
    <source>
        <dbReference type="RuleBase" id="RU367070"/>
    </source>
</evidence>
<dbReference type="EMBL" id="SEYY01001585">
    <property type="protein sequence ID" value="KAB7505223.1"/>
    <property type="molecule type" value="Genomic_DNA"/>
</dbReference>